<proteinExistence type="predicted"/>
<evidence type="ECO:0000313" key="3">
    <source>
        <dbReference type="Proteomes" id="UP000266327"/>
    </source>
</evidence>
<keyword evidence="3" id="KW-1185">Reference proteome</keyword>
<reference evidence="3" key="1">
    <citation type="submission" date="2018-09" db="EMBL/GenBank/DDBJ databases">
        <authorList>
            <person name="Zhu H."/>
        </authorList>
    </citation>
    <scope>NUCLEOTIDE SEQUENCE [LARGE SCALE GENOMIC DNA]</scope>
    <source>
        <strain evidence="3">K1S02-23</strain>
    </source>
</reference>
<protein>
    <submittedName>
        <fullName evidence="2">Uncharacterized protein</fullName>
    </submittedName>
</protein>
<name>A0A3A3G316_9BURK</name>
<accession>A0A3A3G316</accession>
<organism evidence="2 3">
    <name type="scientific">Noviherbaspirillum sedimenti</name>
    <dbReference type="NCBI Taxonomy" id="2320865"/>
    <lineage>
        <taxon>Bacteria</taxon>
        <taxon>Pseudomonadati</taxon>
        <taxon>Pseudomonadota</taxon>
        <taxon>Betaproteobacteria</taxon>
        <taxon>Burkholderiales</taxon>
        <taxon>Oxalobacteraceae</taxon>
        <taxon>Noviherbaspirillum</taxon>
    </lineage>
</organism>
<sequence length="415" mass="43853">MRHTCACILHGSQKSIHAKREKMTTTTRFTLTVLMSACAIGAHAQSRGPAAQYWVDLSTTNTSLPGMSGGGLLGSIIGASMGGGSGKTLDAELQVRAHPSGVEASHAIPAGLDMGASLPLLPVRPAGAGRGSDRHEAGDQEKPKGRILLYWGCGDNIRPGQPKVLDLAKQNYGEFTQFFGSRGGYSKGVQHKPGNSVWPNERDSKRVPENASLQGEHAVAGDGVPASLKFSVGAANDFLPPVRLSSKGAPKDGVRLEWQAMQHAQAYFLHAQGGAKGANGADDMIFWSSSEKPDNGWSLMSYQSPAQIANLLQQKVVLSPSTVNCTVPKGIFDKADGAMLNMIAYGPELNLAHPPRPAKAPAGWQPEWTARVRIKSTGMTMLGMEGGAGEESAGQRDNATETPNPINLLKGIFSR</sequence>
<feature type="region of interest" description="Disordered" evidence="1">
    <location>
        <begin position="385"/>
        <end position="406"/>
    </location>
</feature>
<dbReference type="Proteomes" id="UP000266327">
    <property type="component" value="Unassembled WGS sequence"/>
</dbReference>
<dbReference type="AlphaFoldDB" id="A0A3A3G316"/>
<evidence type="ECO:0000313" key="2">
    <source>
        <dbReference type="EMBL" id="RJG02867.1"/>
    </source>
</evidence>
<dbReference type="EMBL" id="QYUQ01000002">
    <property type="protein sequence ID" value="RJG02867.1"/>
    <property type="molecule type" value="Genomic_DNA"/>
</dbReference>
<feature type="compositionally biased region" description="Polar residues" evidence="1">
    <location>
        <begin position="395"/>
        <end position="405"/>
    </location>
</feature>
<gene>
    <name evidence="2" type="ORF">D3878_15825</name>
</gene>
<evidence type="ECO:0000256" key="1">
    <source>
        <dbReference type="SAM" id="MobiDB-lite"/>
    </source>
</evidence>
<comment type="caution">
    <text evidence="2">The sequence shown here is derived from an EMBL/GenBank/DDBJ whole genome shotgun (WGS) entry which is preliminary data.</text>
</comment>